<dbReference type="RefSeq" id="XP_041156545.1">
    <property type="nucleotide sequence ID" value="XM_041300524.1"/>
</dbReference>
<name>A0A9P7DEF7_9AGAM</name>
<dbReference type="Proteomes" id="UP000719766">
    <property type="component" value="Unassembled WGS sequence"/>
</dbReference>
<gene>
    <name evidence="1" type="ORF">HD556DRAFT_1311251</name>
</gene>
<reference evidence="1" key="1">
    <citation type="journal article" date="2020" name="New Phytol.">
        <title>Comparative genomics reveals dynamic genome evolution in host specialist ectomycorrhizal fungi.</title>
        <authorList>
            <person name="Lofgren L.A."/>
            <person name="Nguyen N.H."/>
            <person name="Vilgalys R."/>
            <person name="Ruytinx J."/>
            <person name="Liao H.L."/>
            <person name="Branco S."/>
            <person name="Kuo A."/>
            <person name="LaButti K."/>
            <person name="Lipzen A."/>
            <person name="Andreopoulos W."/>
            <person name="Pangilinan J."/>
            <person name="Riley R."/>
            <person name="Hundley H."/>
            <person name="Na H."/>
            <person name="Barry K."/>
            <person name="Grigoriev I.V."/>
            <person name="Stajich J.E."/>
            <person name="Kennedy P.G."/>
        </authorList>
    </citation>
    <scope>NUCLEOTIDE SEQUENCE</scope>
    <source>
        <strain evidence="1">S12</strain>
    </source>
</reference>
<accession>A0A9P7DEF7</accession>
<comment type="caution">
    <text evidence="1">The sequence shown here is derived from an EMBL/GenBank/DDBJ whole genome shotgun (WGS) entry which is preliminary data.</text>
</comment>
<dbReference type="AlphaFoldDB" id="A0A9P7DEF7"/>
<organism evidence="1 2">
    <name type="scientific">Suillus plorans</name>
    <dbReference type="NCBI Taxonomy" id="116603"/>
    <lineage>
        <taxon>Eukaryota</taxon>
        <taxon>Fungi</taxon>
        <taxon>Dikarya</taxon>
        <taxon>Basidiomycota</taxon>
        <taxon>Agaricomycotina</taxon>
        <taxon>Agaricomycetes</taxon>
        <taxon>Agaricomycetidae</taxon>
        <taxon>Boletales</taxon>
        <taxon>Suillineae</taxon>
        <taxon>Suillaceae</taxon>
        <taxon>Suillus</taxon>
    </lineage>
</organism>
<sequence>MRNDDDAVLSASLLLRYGREVQVHGCGAMTMRYHLPAHCRDMVVRCKIRSCDISVFWIELPSVQGCGAMTTRYHPPAYCRDMVVRSKIRSCDVSVFWFEFPLVQGCGAMTTRYYLPAHCQGMVIRCKFVLDRAAFVTRVRDNDDVVPSASLLQR</sequence>
<protein>
    <submittedName>
        <fullName evidence="1">Uncharacterized protein</fullName>
    </submittedName>
</protein>
<proteinExistence type="predicted"/>
<evidence type="ECO:0000313" key="2">
    <source>
        <dbReference type="Proteomes" id="UP000719766"/>
    </source>
</evidence>
<dbReference type="EMBL" id="JABBWE010000058">
    <property type="protein sequence ID" value="KAG1789485.1"/>
    <property type="molecule type" value="Genomic_DNA"/>
</dbReference>
<dbReference type="GeneID" id="64594288"/>
<evidence type="ECO:0000313" key="1">
    <source>
        <dbReference type="EMBL" id="KAG1789485.1"/>
    </source>
</evidence>
<keyword evidence="2" id="KW-1185">Reference proteome</keyword>